<evidence type="ECO:0000313" key="2">
    <source>
        <dbReference type="EMBL" id="KAA1069251.1"/>
    </source>
</evidence>
<feature type="region of interest" description="Disordered" evidence="1">
    <location>
        <begin position="182"/>
        <end position="218"/>
    </location>
</feature>
<proteinExistence type="predicted"/>
<evidence type="ECO:0000256" key="1">
    <source>
        <dbReference type="SAM" id="MobiDB-lite"/>
    </source>
</evidence>
<sequence length="241" mass="26447">MSTAKNPAETLLGDLLQAASLLFHVKGGQVDYAGSATEFQFDPTELLDDLTTEEFKPGLQAKSSSSTSCPQLPELSKTMELEDICVEGDGRLIEKEKIQEGRPTLQLEEKAQANTDSNDITQNPLVQDKITIMNVPPPSGQDESSRKKTRRNKAEMLLYRDEIAKKKQAMQSTKLLKDKIKMKKTGPKPVRTATGTSGTQSTKPTSASDTILNSSPPTSNLHIIPDMISQMGNLVNFREIL</sequence>
<reference evidence="2 3" key="1">
    <citation type="submission" date="2019-05" db="EMBL/GenBank/DDBJ databases">
        <title>Emergence of the Ug99 lineage of the wheat stem rust pathogen through somatic hybridization.</title>
        <authorList>
            <person name="Li F."/>
            <person name="Upadhyaya N.M."/>
            <person name="Sperschneider J."/>
            <person name="Matny O."/>
            <person name="Nguyen-Phuc H."/>
            <person name="Mago R."/>
            <person name="Raley C."/>
            <person name="Miller M.E."/>
            <person name="Silverstein K.A.T."/>
            <person name="Henningsen E."/>
            <person name="Hirsch C.D."/>
            <person name="Visser B."/>
            <person name="Pretorius Z.A."/>
            <person name="Steffenson B.J."/>
            <person name="Schwessinger B."/>
            <person name="Dodds P.N."/>
            <person name="Figueroa M."/>
        </authorList>
    </citation>
    <scope>NUCLEOTIDE SEQUENCE [LARGE SCALE GENOMIC DNA]</scope>
    <source>
        <strain evidence="2">21-0</strain>
    </source>
</reference>
<organism evidence="2 3">
    <name type="scientific">Puccinia graminis f. sp. tritici</name>
    <dbReference type="NCBI Taxonomy" id="56615"/>
    <lineage>
        <taxon>Eukaryota</taxon>
        <taxon>Fungi</taxon>
        <taxon>Dikarya</taxon>
        <taxon>Basidiomycota</taxon>
        <taxon>Pucciniomycotina</taxon>
        <taxon>Pucciniomycetes</taxon>
        <taxon>Pucciniales</taxon>
        <taxon>Pucciniaceae</taxon>
        <taxon>Puccinia</taxon>
    </lineage>
</organism>
<feature type="compositionally biased region" description="Polar residues" evidence="1">
    <location>
        <begin position="112"/>
        <end position="125"/>
    </location>
</feature>
<name>A0A5B0LXW7_PUCGR</name>
<evidence type="ECO:0000313" key="3">
    <source>
        <dbReference type="Proteomes" id="UP000324748"/>
    </source>
</evidence>
<keyword evidence="3" id="KW-1185">Reference proteome</keyword>
<feature type="compositionally biased region" description="Polar residues" evidence="1">
    <location>
        <begin position="193"/>
        <end position="218"/>
    </location>
</feature>
<dbReference type="Proteomes" id="UP000324748">
    <property type="component" value="Unassembled WGS sequence"/>
</dbReference>
<feature type="region of interest" description="Disordered" evidence="1">
    <location>
        <begin position="111"/>
        <end position="151"/>
    </location>
</feature>
<gene>
    <name evidence="2" type="ORF">PGT21_018453</name>
</gene>
<dbReference type="AlphaFoldDB" id="A0A5B0LXW7"/>
<accession>A0A5B0LXW7</accession>
<comment type="caution">
    <text evidence="2">The sequence shown here is derived from an EMBL/GenBank/DDBJ whole genome shotgun (WGS) entry which is preliminary data.</text>
</comment>
<dbReference type="EMBL" id="VSWC01000183">
    <property type="protein sequence ID" value="KAA1069251.1"/>
    <property type="molecule type" value="Genomic_DNA"/>
</dbReference>
<protein>
    <submittedName>
        <fullName evidence="2">Uncharacterized protein</fullName>
    </submittedName>
</protein>